<reference evidence="8 9" key="1">
    <citation type="journal article" date="2015" name="Antonie Van Leeuwenhoek">
        <title>Oceanobacillus bengalensis sp. nov., a bacterium isolated from seawater of the Bay of Bengal.</title>
        <authorList>
            <person name="Yongchang O."/>
            <person name="Xiang W."/>
            <person name="Wang G."/>
        </authorList>
    </citation>
    <scope>NUCLEOTIDE SEQUENCE [LARGE SCALE GENOMIC DNA]</scope>
    <source>
        <strain evidence="8 9">MCCC 1K00260</strain>
    </source>
</reference>
<comment type="caution">
    <text evidence="8">The sequence shown here is derived from an EMBL/GenBank/DDBJ whole genome shotgun (WGS) entry which is preliminary data.</text>
</comment>
<keyword evidence="3 6" id="KW-0812">Transmembrane</keyword>
<evidence type="ECO:0000313" key="8">
    <source>
        <dbReference type="EMBL" id="RKQ12088.1"/>
    </source>
</evidence>
<evidence type="ECO:0000256" key="4">
    <source>
        <dbReference type="ARBA" id="ARBA00022989"/>
    </source>
</evidence>
<dbReference type="Proteomes" id="UP000281813">
    <property type="component" value="Unassembled WGS sequence"/>
</dbReference>
<keyword evidence="2" id="KW-1003">Cell membrane</keyword>
<accession>A0A494YRI7</accession>
<gene>
    <name evidence="8" type="ORF">D8M05_19030</name>
</gene>
<dbReference type="PANTHER" id="PTHR30294">
    <property type="entry name" value="MEMBRANE COMPONENT OF ABC TRANSPORTER YHHJ-RELATED"/>
    <property type="match status" value="1"/>
</dbReference>
<evidence type="ECO:0000256" key="5">
    <source>
        <dbReference type="ARBA" id="ARBA00023136"/>
    </source>
</evidence>
<evidence type="ECO:0000259" key="7">
    <source>
        <dbReference type="Pfam" id="PF12698"/>
    </source>
</evidence>
<evidence type="ECO:0000256" key="1">
    <source>
        <dbReference type="ARBA" id="ARBA00004651"/>
    </source>
</evidence>
<proteinExistence type="predicted"/>
<dbReference type="OrthoDB" id="2417739at2"/>
<organism evidence="8 9">
    <name type="scientific">Oceanobacillus bengalensis</name>
    <dbReference type="NCBI Taxonomy" id="1435466"/>
    <lineage>
        <taxon>Bacteria</taxon>
        <taxon>Bacillati</taxon>
        <taxon>Bacillota</taxon>
        <taxon>Bacilli</taxon>
        <taxon>Bacillales</taxon>
        <taxon>Bacillaceae</taxon>
        <taxon>Oceanobacillus</taxon>
    </lineage>
</organism>
<feature type="transmembrane region" description="Helical" evidence="6">
    <location>
        <begin position="16"/>
        <end position="36"/>
    </location>
</feature>
<feature type="transmembrane region" description="Helical" evidence="6">
    <location>
        <begin position="276"/>
        <end position="297"/>
    </location>
</feature>
<name>A0A494YRI7_9BACI</name>
<protein>
    <submittedName>
        <fullName evidence="8">ABC transporter permease</fullName>
    </submittedName>
</protein>
<evidence type="ECO:0000313" key="9">
    <source>
        <dbReference type="Proteomes" id="UP000281813"/>
    </source>
</evidence>
<dbReference type="EMBL" id="RBZO01000050">
    <property type="protein sequence ID" value="RKQ12088.1"/>
    <property type="molecule type" value="Genomic_DNA"/>
</dbReference>
<evidence type="ECO:0000256" key="6">
    <source>
        <dbReference type="SAM" id="Phobius"/>
    </source>
</evidence>
<feature type="transmembrane region" description="Helical" evidence="6">
    <location>
        <begin position="304"/>
        <end position="325"/>
    </location>
</feature>
<feature type="transmembrane region" description="Helical" evidence="6">
    <location>
        <begin position="243"/>
        <end position="270"/>
    </location>
</feature>
<comment type="subcellular location">
    <subcellularLocation>
        <location evidence="1">Cell membrane</location>
        <topology evidence="1">Multi-pass membrane protein</topology>
    </subcellularLocation>
</comment>
<dbReference type="AlphaFoldDB" id="A0A494YRI7"/>
<dbReference type="RefSeq" id="WP_121134599.1">
    <property type="nucleotide sequence ID" value="NZ_JBHUFK010000031.1"/>
</dbReference>
<dbReference type="PANTHER" id="PTHR30294:SF29">
    <property type="entry name" value="MULTIDRUG ABC TRANSPORTER PERMEASE YBHS-RELATED"/>
    <property type="match status" value="1"/>
</dbReference>
<dbReference type="GO" id="GO:0005886">
    <property type="term" value="C:plasma membrane"/>
    <property type="evidence" value="ECO:0007669"/>
    <property type="project" value="UniProtKB-SubCell"/>
</dbReference>
<feature type="domain" description="ABC-2 type transporter transmembrane" evidence="7">
    <location>
        <begin position="18"/>
        <end position="341"/>
    </location>
</feature>
<dbReference type="Gene3D" id="3.40.1710.10">
    <property type="entry name" value="abc type-2 transporter like domain"/>
    <property type="match status" value="1"/>
</dbReference>
<keyword evidence="4 6" id="KW-1133">Transmembrane helix</keyword>
<dbReference type="InterPro" id="IPR013525">
    <property type="entry name" value="ABC2_TM"/>
</dbReference>
<evidence type="ECO:0000256" key="3">
    <source>
        <dbReference type="ARBA" id="ARBA00022692"/>
    </source>
</evidence>
<dbReference type="Pfam" id="PF12698">
    <property type="entry name" value="ABC2_membrane_3"/>
    <property type="match status" value="1"/>
</dbReference>
<feature type="transmembrane region" description="Helical" evidence="6">
    <location>
        <begin position="345"/>
        <end position="362"/>
    </location>
</feature>
<dbReference type="GO" id="GO:0140359">
    <property type="term" value="F:ABC-type transporter activity"/>
    <property type="evidence" value="ECO:0007669"/>
    <property type="project" value="InterPro"/>
</dbReference>
<dbReference type="InterPro" id="IPR051449">
    <property type="entry name" value="ABC-2_transporter_component"/>
</dbReference>
<keyword evidence="5 6" id="KW-0472">Membrane</keyword>
<keyword evidence="9" id="KW-1185">Reference proteome</keyword>
<sequence>MIAIFKTRLIHLRKHIFSFIFWLILPILATLFVIYLTDKLQEDSKIPIGIVLEEDSALSNDLYEVIQENPLIRVYDVTEAEARIKVESHELDSAFVIQKDYEENILEGKRNRLITSYRSDMSFAYIPVSEMIISYVQQETGRAKTALTVMNLSENRANTWTADEIIAKSKEIQEEENLLRTSFSYQKTHQSVDEEKESLLNNWMLWAIFSVLSTLLVSDWIIKERKAAIAVRYAFMKYSLKSYMLQNLLLYTCAFFLMDLLAVFIFHFLLDEPISLQLILSLIVFRITVNLGSFLFALLFRNIYFYYVISFIISLILAILSGIIIPIEGNVTMLNPIHAFSQHSLLNPWLFVFILITVIWIMKGESDA</sequence>
<evidence type="ECO:0000256" key="2">
    <source>
        <dbReference type="ARBA" id="ARBA00022475"/>
    </source>
</evidence>